<dbReference type="PANTHER" id="PTHR43201">
    <property type="entry name" value="ACYL-COA SYNTHETASE"/>
    <property type="match status" value="1"/>
</dbReference>
<dbReference type="InterPro" id="IPR000873">
    <property type="entry name" value="AMP-dep_synth/lig_dom"/>
</dbReference>
<dbReference type="AlphaFoldDB" id="A0A512DVQ0"/>
<feature type="domain" description="AMP-dependent synthetase/ligase" evidence="2">
    <location>
        <begin position="19"/>
        <end position="359"/>
    </location>
</feature>
<reference evidence="4 5" key="1">
    <citation type="submission" date="2019-07" db="EMBL/GenBank/DDBJ databases">
        <title>Whole genome shotgun sequence of Skermanella aerolata NBRC 106429.</title>
        <authorList>
            <person name="Hosoyama A."/>
            <person name="Uohara A."/>
            <person name="Ohji S."/>
            <person name="Ichikawa N."/>
        </authorList>
    </citation>
    <scope>NUCLEOTIDE SEQUENCE [LARGE SCALE GENOMIC DNA]</scope>
    <source>
        <strain evidence="4 5">NBRC 106429</strain>
    </source>
</reference>
<comment type="similarity">
    <text evidence="1">Belongs to the ATP-dependent AMP-binding enzyme family.</text>
</comment>
<evidence type="ECO:0000259" key="2">
    <source>
        <dbReference type="Pfam" id="PF00501"/>
    </source>
</evidence>
<name>A0A512DVQ0_9PROT</name>
<dbReference type="CDD" id="cd05941">
    <property type="entry name" value="MCS"/>
    <property type="match status" value="1"/>
</dbReference>
<evidence type="ECO:0000313" key="5">
    <source>
        <dbReference type="Proteomes" id="UP000321523"/>
    </source>
</evidence>
<dbReference type="Proteomes" id="UP000321523">
    <property type="component" value="Unassembled WGS sequence"/>
</dbReference>
<proteinExistence type="inferred from homology"/>
<dbReference type="OrthoDB" id="9803968at2"/>
<dbReference type="InterPro" id="IPR042099">
    <property type="entry name" value="ANL_N_sf"/>
</dbReference>
<dbReference type="PROSITE" id="PS00455">
    <property type="entry name" value="AMP_BINDING"/>
    <property type="match status" value="1"/>
</dbReference>
<dbReference type="Pfam" id="PF13193">
    <property type="entry name" value="AMP-binding_C"/>
    <property type="match status" value="1"/>
</dbReference>
<dbReference type="SUPFAM" id="SSF56801">
    <property type="entry name" value="Acetyl-CoA synthetase-like"/>
    <property type="match status" value="1"/>
</dbReference>
<dbReference type="PANTHER" id="PTHR43201:SF8">
    <property type="entry name" value="ACYL-COA SYNTHETASE FAMILY MEMBER 3"/>
    <property type="match status" value="1"/>
</dbReference>
<dbReference type="InterPro" id="IPR045851">
    <property type="entry name" value="AMP-bd_C_sf"/>
</dbReference>
<feature type="domain" description="AMP-binding enzyme C-terminal" evidence="3">
    <location>
        <begin position="410"/>
        <end position="486"/>
    </location>
</feature>
<dbReference type="Gene3D" id="3.30.300.30">
    <property type="match status" value="1"/>
</dbReference>
<dbReference type="InterPro" id="IPR020845">
    <property type="entry name" value="AMP-binding_CS"/>
</dbReference>
<comment type="caution">
    <text evidence="4">The sequence shown here is derived from an EMBL/GenBank/DDBJ whole genome shotgun (WGS) entry which is preliminary data.</text>
</comment>
<protein>
    <submittedName>
        <fullName evidence="4">Malonyl-CoA synthase</fullName>
    </submittedName>
</protein>
<dbReference type="GO" id="GO:0031956">
    <property type="term" value="F:medium-chain fatty acid-CoA ligase activity"/>
    <property type="evidence" value="ECO:0007669"/>
    <property type="project" value="TreeGrafter"/>
</dbReference>
<evidence type="ECO:0000313" key="4">
    <source>
        <dbReference type="EMBL" id="GEO40544.1"/>
    </source>
</evidence>
<organism evidence="4 5">
    <name type="scientific">Skermanella aerolata</name>
    <dbReference type="NCBI Taxonomy" id="393310"/>
    <lineage>
        <taxon>Bacteria</taxon>
        <taxon>Pseudomonadati</taxon>
        <taxon>Pseudomonadota</taxon>
        <taxon>Alphaproteobacteria</taxon>
        <taxon>Rhodospirillales</taxon>
        <taxon>Azospirillaceae</taxon>
        <taxon>Skermanella</taxon>
    </lineage>
</organism>
<dbReference type="GO" id="GO:0006631">
    <property type="term" value="P:fatty acid metabolic process"/>
    <property type="evidence" value="ECO:0007669"/>
    <property type="project" value="TreeGrafter"/>
</dbReference>
<dbReference type="InterPro" id="IPR025110">
    <property type="entry name" value="AMP-bd_C"/>
</dbReference>
<keyword evidence="5" id="KW-1185">Reference proteome</keyword>
<dbReference type="Gene3D" id="3.40.50.12780">
    <property type="entry name" value="N-terminal domain of ligase-like"/>
    <property type="match status" value="1"/>
</dbReference>
<dbReference type="Pfam" id="PF00501">
    <property type="entry name" value="AMP-binding"/>
    <property type="match status" value="1"/>
</dbReference>
<dbReference type="EMBL" id="BJYZ01000022">
    <property type="protein sequence ID" value="GEO40544.1"/>
    <property type="molecule type" value="Genomic_DNA"/>
</dbReference>
<evidence type="ECO:0000256" key="1">
    <source>
        <dbReference type="ARBA" id="ARBA00006432"/>
    </source>
</evidence>
<accession>A0A512DVQ0</accession>
<dbReference type="NCBIfam" id="NF005702">
    <property type="entry name" value="PRK07514.1"/>
    <property type="match status" value="1"/>
</dbReference>
<evidence type="ECO:0000259" key="3">
    <source>
        <dbReference type="Pfam" id="PF13193"/>
    </source>
</evidence>
<gene>
    <name evidence="4" type="ORF">SAE02_46920</name>
</gene>
<dbReference type="RefSeq" id="WP_044430513.1">
    <property type="nucleotide sequence ID" value="NZ_BJYZ01000022.1"/>
</dbReference>
<sequence length="507" mass="55450">MSDNLYDLFRSRFPDDRSRPFLETEAGRVYSYADLEAVSGRYARLLSAIGVRKGDRVAVQVEKSPEAIFLYLACLRAGAVYLPLNTAYTRHELEYFVSDAEPSAIVCRPGQEGVFSAGSAHVLSLGQDGEGSLPDRSASFDPDFPTVPTSSSDLAAILYTSGTTGRSKGAMLSHDNLASNALTLHSYWGWQPDDVLLHALPIFHAHGLFVATNCVLLNGSSMLFMPKFDVEQVFRLLPRATVFMGVPTFYARLLADERLNRDTTRQMRLFISGSAPLLAETHREFESRTGHAILERYGMTETVMLTSNPLDGDRIPGTVGYPLPGVEVRVTDPETGRVLGQGEIGGIEVKGPNVFSGYWRMPEKTAAEFRPDGFFITGDVGKIDERGYVHIVGRAKDLVICGGYNVYPKEVETVVDAIDGVGESAVVGVPHPDFGEAVVAVVLRRPAGPEVTEAGVIAVCKEQLANYKVPKRVFFMDELPRNAMGKVQKNLLRDQHTGLFAAVQPGR</sequence>